<dbReference type="AlphaFoldDB" id="A0A937RFN4"/>
<evidence type="ECO:0000313" key="4">
    <source>
        <dbReference type="Proteomes" id="UP000604475"/>
    </source>
</evidence>
<reference evidence="3" key="1">
    <citation type="submission" date="2020-12" db="EMBL/GenBank/DDBJ databases">
        <title>Genomic characterization of non-nitrogen-fixing Frankia strains.</title>
        <authorList>
            <person name="Carlos-Shanley C."/>
            <person name="Guerra T."/>
            <person name="Hahn D."/>
        </authorList>
    </citation>
    <scope>NUCLEOTIDE SEQUENCE</scope>
    <source>
        <strain evidence="3">CN6</strain>
    </source>
</reference>
<evidence type="ECO:0000259" key="2">
    <source>
        <dbReference type="Pfam" id="PF20271"/>
    </source>
</evidence>
<proteinExistence type="predicted"/>
<dbReference type="Pfam" id="PF20271">
    <property type="entry name" value="CATASP"/>
    <property type="match status" value="1"/>
</dbReference>
<evidence type="ECO:0000313" key="3">
    <source>
        <dbReference type="EMBL" id="MBL7627994.1"/>
    </source>
</evidence>
<dbReference type="EMBL" id="JAEACQ010000165">
    <property type="protein sequence ID" value="MBL7627994.1"/>
    <property type="molecule type" value="Genomic_DNA"/>
</dbReference>
<dbReference type="RefSeq" id="WP_203001451.1">
    <property type="nucleotide sequence ID" value="NZ_JADWYU010000223.1"/>
</dbReference>
<organism evidence="3 4">
    <name type="scientific">Frankia nepalensis</name>
    <dbReference type="NCBI Taxonomy" id="1836974"/>
    <lineage>
        <taxon>Bacteria</taxon>
        <taxon>Bacillati</taxon>
        <taxon>Actinomycetota</taxon>
        <taxon>Actinomycetes</taxon>
        <taxon>Frankiales</taxon>
        <taxon>Frankiaceae</taxon>
        <taxon>Frankia</taxon>
    </lineage>
</organism>
<sequence length="297" mass="31700">MSTVPAGSRADALKAHGDARDLLAALAERSLPADQWTRVRELVEQLAETTANVDDARFSAAFAELRGIDLLAATRLGTDPGLPPPEPIRERLNELIHDLTGQGHAPTGDPSGQADGTHGESRVARLVEPGRWRALRGFTRLPTFDRSGLAFAGVDHRERDVPTHETLLEQMRVVRRHVSPGTVEIMVVARPPAGPGEVIALSVGAARPDDGAVLLLPLWLDADGLPVTAIRLTTRAATLDDAITSPFPASLLADADAAAVERSVRLTNRWGRDAWRAIARGRASGDAVRTAVLAGLR</sequence>
<dbReference type="InterPro" id="IPR046924">
    <property type="entry name" value="CATASP"/>
</dbReference>
<gene>
    <name evidence="3" type="ORF">I7412_12580</name>
</gene>
<protein>
    <recommendedName>
        <fullName evidence="2">CATRA-Associated Small Protein domain-containing protein</fullName>
    </recommendedName>
</protein>
<name>A0A937RFN4_9ACTN</name>
<evidence type="ECO:0000256" key="1">
    <source>
        <dbReference type="SAM" id="MobiDB-lite"/>
    </source>
</evidence>
<feature type="region of interest" description="Disordered" evidence="1">
    <location>
        <begin position="100"/>
        <end position="120"/>
    </location>
</feature>
<keyword evidence="4" id="KW-1185">Reference proteome</keyword>
<dbReference type="Proteomes" id="UP000604475">
    <property type="component" value="Unassembled WGS sequence"/>
</dbReference>
<accession>A0A937RFN4</accession>
<feature type="domain" description="CATRA-Associated Small Protein" evidence="2">
    <location>
        <begin position="18"/>
        <end position="101"/>
    </location>
</feature>
<comment type="caution">
    <text evidence="3">The sequence shown here is derived from an EMBL/GenBank/DDBJ whole genome shotgun (WGS) entry which is preliminary data.</text>
</comment>